<dbReference type="AlphaFoldDB" id="A0A843YGT3"/>
<dbReference type="EMBL" id="WIBF01000003">
    <property type="protein sequence ID" value="MQQ08339.1"/>
    <property type="molecule type" value="Genomic_DNA"/>
</dbReference>
<gene>
    <name evidence="1" type="ORF">GFB49_07745</name>
</gene>
<accession>A0A843YGT3</accession>
<reference evidence="1 2" key="1">
    <citation type="submission" date="2019-10" db="EMBL/GenBank/DDBJ databases">
        <title>Epibacterium sp. nov., isolated from seawater.</title>
        <authorList>
            <person name="Zhang X."/>
            <person name="Li N."/>
        </authorList>
    </citation>
    <scope>NUCLEOTIDE SEQUENCE [LARGE SCALE GENOMIC DNA]</scope>
    <source>
        <strain evidence="1 2">SM1979</strain>
    </source>
</reference>
<sequence length="138" mass="14819">MKLIEGEAPVFADLNVFKIAYSMASHAGTRQALVSQNIANANTPDYHSKDIRPFSEVFARRGASSGDMISTRSSHLNGAGGGVDWAITEDDTGAGPNGNSVSIEDEILKGVEVKRQHDRALAIYRSSMNVLRASIRAN</sequence>
<protein>
    <submittedName>
        <fullName evidence="1">FlgB family protein</fullName>
    </submittedName>
</protein>
<name>A0A843YGT3_9RHOB</name>
<comment type="caution">
    <text evidence="1">The sequence shown here is derived from an EMBL/GenBank/DDBJ whole genome shotgun (WGS) entry which is preliminary data.</text>
</comment>
<organism evidence="1 2">
    <name type="scientific">Tritonibacter litoralis</name>
    <dbReference type="NCBI Taxonomy" id="2662264"/>
    <lineage>
        <taxon>Bacteria</taxon>
        <taxon>Pseudomonadati</taxon>
        <taxon>Pseudomonadota</taxon>
        <taxon>Alphaproteobacteria</taxon>
        <taxon>Rhodobacterales</taxon>
        <taxon>Paracoccaceae</taxon>
        <taxon>Tritonibacter</taxon>
    </lineage>
</organism>
<evidence type="ECO:0000313" key="1">
    <source>
        <dbReference type="EMBL" id="MQQ08339.1"/>
    </source>
</evidence>
<proteinExistence type="predicted"/>
<dbReference type="NCBIfam" id="NF009270">
    <property type="entry name" value="PRK12627.1"/>
    <property type="match status" value="1"/>
</dbReference>
<dbReference type="Proteomes" id="UP000444174">
    <property type="component" value="Unassembled WGS sequence"/>
</dbReference>
<keyword evidence="2" id="KW-1185">Reference proteome</keyword>
<evidence type="ECO:0000313" key="2">
    <source>
        <dbReference type="Proteomes" id="UP000444174"/>
    </source>
</evidence>